<dbReference type="AlphaFoldDB" id="A0A5C3NVS7"/>
<dbReference type="EMBL" id="ML211608">
    <property type="protein sequence ID" value="TFK81401.1"/>
    <property type="molecule type" value="Genomic_DNA"/>
</dbReference>
<evidence type="ECO:0000256" key="1">
    <source>
        <dbReference type="SAM" id="MobiDB-lite"/>
    </source>
</evidence>
<sequence length="218" mass="23659">FSWNDERGVIMADDNVWDTFIKSHPRSKKWSKQFPLYNRIGNLLNGLQAQGKGTVHVGQVSASPKPHEDNTSSLACTPMRGRSVSPALNNSSIGSPAPRKHNARSPSSSPVPVSTLAKRSRVTGPAAMNNMVDALLHMAKSLNGRDAALATPTRRARAVKTVSADKSLLQGDRVKAIQLFTTDIAVCDSYMATDDKEIHDDFLTAILDSDEVFPSFSI</sequence>
<dbReference type="InParanoid" id="A0A5C3NVS7"/>
<reference evidence="2 3" key="1">
    <citation type="journal article" date="2019" name="Nat. Ecol. Evol.">
        <title>Megaphylogeny resolves global patterns of mushroom evolution.</title>
        <authorList>
            <person name="Varga T."/>
            <person name="Krizsan K."/>
            <person name="Foldi C."/>
            <person name="Dima B."/>
            <person name="Sanchez-Garcia M."/>
            <person name="Sanchez-Ramirez S."/>
            <person name="Szollosi G.J."/>
            <person name="Szarkandi J.G."/>
            <person name="Papp V."/>
            <person name="Albert L."/>
            <person name="Andreopoulos W."/>
            <person name="Angelini C."/>
            <person name="Antonin V."/>
            <person name="Barry K.W."/>
            <person name="Bougher N.L."/>
            <person name="Buchanan P."/>
            <person name="Buyck B."/>
            <person name="Bense V."/>
            <person name="Catcheside P."/>
            <person name="Chovatia M."/>
            <person name="Cooper J."/>
            <person name="Damon W."/>
            <person name="Desjardin D."/>
            <person name="Finy P."/>
            <person name="Geml J."/>
            <person name="Haridas S."/>
            <person name="Hughes K."/>
            <person name="Justo A."/>
            <person name="Karasinski D."/>
            <person name="Kautmanova I."/>
            <person name="Kiss B."/>
            <person name="Kocsube S."/>
            <person name="Kotiranta H."/>
            <person name="LaButti K.M."/>
            <person name="Lechner B.E."/>
            <person name="Liimatainen K."/>
            <person name="Lipzen A."/>
            <person name="Lukacs Z."/>
            <person name="Mihaltcheva S."/>
            <person name="Morgado L.N."/>
            <person name="Niskanen T."/>
            <person name="Noordeloos M.E."/>
            <person name="Ohm R.A."/>
            <person name="Ortiz-Santana B."/>
            <person name="Ovrebo C."/>
            <person name="Racz N."/>
            <person name="Riley R."/>
            <person name="Savchenko A."/>
            <person name="Shiryaev A."/>
            <person name="Soop K."/>
            <person name="Spirin V."/>
            <person name="Szebenyi C."/>
            <person name="Tomsovsky M."/>
            <person name="Tulloss R.E."/>
            <person name="Uehling J."/>
            <person name="Grigoriev I.V."/>
            <person name="Vagvolgyi C."/>
            <person name="Papp T."/>
            <person name="Martin F.M."/>
            <person name="Miettinen O."/>
            <person name="Hibbett D.S."/>
            <person name="Nagy L.G."/>
        </authorList>
    </citation>
    <scope>NUCLEOTIDE SEQUENCE [LARGE SCALE GENOMIC DNA]</scope>
    <source>
        <strain evidence="2 3">HHB13444</strain>
    </source>
</reference>
<evidence type="ECO:0000313" key="3">
    <source>
        <dbReference type="Proteomes" id="UP000308197"/>
    </source>
</evidence>
<dbReference type="PANTHER" id="PTHR46934">
    <property type="entry name" value="MYB_DNA-BIND_3 DOMAIN-CONTAINING PROTEIN-RELATED"/>
    <property type="match status" value="1"/>
</dbReference>
<dbReference type="Proteomes" id="UP000308197">
    <property type="component" value="Unassembled WGS sequence"/>
</dbReference>
<feature type="compositionally biased region" description="Low complexity" evidence="1">
    <location>
        <begin position="105"/>
        <end position="114"/>
    </location>
</feature>
<gene>
    <name evidence="2" type="ORF">K466DRAFT_502170</name>
</gene>
<keyword evidence="3" id="KW-1185">Reference proteome</keyword>
<organism evidence="2 3">
    <name type="scientific">Polyporus arcularius HHB13444</name>
    <dbReference type="NCBI Taxonomy" id="1314778"/>
    <lineage>
        <taxon>Eukaryota</taxon>
        <taxon>Fungi</taxon>
        <taxon>Dikarya</taxon>
        <taxon>Basidiomycota</taxon>
        <taxon>Agaricomycotina</taxon>
        <taxon>Agaricomycetes</taxon>
        <taxon>Polyporales</taxon>
        <taxon>Polyporaceae</taxon>
        <taxon>Polyporus</taxon>
    </lineage>
</organism>
<protein>
    <recommendedName>
        <fullName evidence="4">Myb/SANT-like domain-containing protein</fullName>
    </recommendedName>
</protein>
<evidence type="ECO:0000313" key="2">
    <source>
        <dbReference type="EMBL" id="TFK81401.1"/>
    </source>
</evidence>
<feature type="region of interest" description="Disordered" evidence="1">
    <location>
        <begin position="55"/>
        <end position="119"/>
    </location>
</feature>
<accession>A0A5C3NVS7</accession>
<name>A0A5C3NVS7_9APHY</name>
<dbReference type="STRING" id="1314778.A0A5C3NVS7"/>
<proteinExistence type="predicted"/>
<evidence type="ECO:0008006" key="4">
    <source>
        <dbReference type="Google" id="ProtNLM"/>
    </source>
</evidence>
<feature type="non-terminal residue" evidence="2">
    <location>
        <position position="1"/>
    </location>
</feature>